<organism evidence="2">
    <name type="scientific">Ixodes ricinus</name>
    <name type="common">Common tick</name>
    <name type="synonym">Acarus ricinus</name>
    <dbReference type="NCBI Taxonomy" id="34613"/>
    <lineage>
        <taxon>Eukaryota</taxon>
        <taxon>Metazoa</taxon>
        <taxon>Ecdysozoa</taxon>
        <taxon>Arthropoda</taxon>
        <taxon>Chelicerata</taxon>
        <taxon>Arachnida</taxon>
        <taxon>Acari</taxon>
        <taxon>Parasitiformes</taxon>
        <taxon>Ixodida</taxon>
        <taxon>Ixodoidea</taxon>
        <taxon>Ixodidae</taxon>
        <taxon>Ixodinae</taxon>
        <taxon>Ixodes</taxon>
    </lineage>
</organism>
<reference evidence="2" key="1">
    <citation type="submission" date="2012-12" db="EMBL/GenBank/DDBJ databases">
        <title>Identification and characterization of a phenylalanine ammonia-lyase gene family in Isatis indigotica Fort.</title>
        <authorList>
            <person name="Liu Q."/>
            <person name="Chen J."/>
            <person name="Zhou X."/>
            <person name="Di P."/>
            <person name="Xiao Y."/>
            <person name="Xuan H."/>
            <person name="Zhang L."/>
            <person name="Chen W."/>
        </authorList>
    </citation>
    <scope>NUCLEOTIDE SEQUENCE</scope>
    <source>
        <tissue evidence="2">Salivary gland</tissue>
    </source>
</reference>
<keyword evidence="1" id="KW-0732">Signal</keyword>
<protein>
    <submittedName>
        <fullName evidence="2">Putative ixodes 10 kDa peptide protein</fullName>
    </submittedName>
</protein>
<sequence>MMRLSKMQLVLFAVVLILPALQNGALLYGAETRDCAQLNIDGGRIECTLAGFDSFDDYNPHTCMLKCNDEERLPLPWGVCSWGQVRCTTGVKNTLLEWTQTAENKKNKVINKWCGASQGK</sequence>
<evidence type="ECO:0000313" key="2">
    <source>
        <dbReference type="EMBL" id="JAA70855.1"/>
    </source>
</evidence>
<proteinExistence type="evidence at transcript level"/>
<dbReference type="AlphaFoldDB" id="A0A0K8RI98"/>
<dbReference type="EMBL" id="GADI01002953">
    <property type="protein sequence ID" value="JAA70855.1"/>
    <property type="molecule type" value="mRNA"/>
</dbReference>
<accession>A0A0K8RI98</accession>
<feature type="chain" id="PRO_5005518138" evidence="1">
    <location>
        <begin position="25"/>
        <end position="120"/>
    </location>
</feature>
<name>A0A0K8RI98_IXORI</name>
<evidence type="ECO:0000256" key="1">
    <source>
        <dbReference type="SAM" id="SignalP"/>
    </source>
</evidence>
<feature type="signal peptide" evidence="1">
    <location>
        <begin position="1"/>
        <end position="24"/>
    </location>
</feature>